<evidence type="ECO:0000313" key="2">
    <source>
        <dbReference type="EMBL" id="EER69055.1"/>
    </source>
</evidence>
<protein>
    <recommendedName>
        <fullName evidence="1">ATPase AAA-type core domain-containing protein</fullName>
    </recommendedName>
</protein>
<keyword evidence="3" id="KW-1185">Reference proteome</keyword>
<dbReference type="PANTHER" id="PTHR40396:SF1">
    <property type="entry name" value="ATPASE AAA-TYPE CORE DOMAIN-CONTAINING PROTEIN"/>
    <property type="match status" value="1"/>
</dbReference>
<evidence type="ECO:0000313" key="3">
    <source>
        <dbReference type="Proteomes" id="UP000006004"/>
    </source>
</evidence>
<name>C5NUQ1_9BACL</name>
<proteinExistence type="predicted"/>
<dbReference type="Pfam" id="PF13304">
    <property type="entry name" value="AAA_21"/>
    <property type="match status" value="1"/>
</dbReference>
<dbReference type="OrthoDB" id="9809324at2"/>
<reference evidence="2" key="2">
    <citation type="submission" date="2009-06" db="EMBL/GenBank/DDBJ databases">
        <authorList>
            <person name="Sebastian Y."/>
            <person name="Madupu R."/>
            <person name="Durkin A.S."/>
            <person name="Torralba M."/>
            <person name="Methe B."/>
            <person name="Sutton G.G."/>
            <person name="Strausberg R.L."/>
            <person name="Nelson K.E."/>
        </authorList>
    </citation>
    <scope>NUCLEOTIDE SEQUENCE [LARGE SCALE GENOMIC DNA]</scope>
    <source>
        <strain evidence="2">ATCC 10379</strain>
    </source>
</reference>
<gene>
    <name evidence="2" type="ORF">GEMHA0001_1277</name>
</gene>
<dbReference type="AlphaFoldDB" id="C5NUQ1"/>
<dbReference type="GO" id="GO:0016887">
    <property type="term" value="F:ATP hydrolysis activity"/>
    <property type="evidence" value="ECO:0007669"/>
    <property type="project" value="InterPro"/>
</dbReference>
<feature type="domain" description="ATPase AAA-type core" evidence="1">
    <location>
        <begin position="49"/>
        <end position="356"/>
    </location>
</feature>
<dbReference type="RefSeq" id="WP_004263355.1">
    <property type="nucleotide sequence ID" value="NZ_ACDZ02000005.1"/>
</dbReference>
<dbReference type="Gene3D" id="3.40.50.300">
    <property type="entry name" value="P-loop containing nucleotide triphosphate hydrolases"/>
    <property type="match status" value="1"/>
</dbReference>
<evidence type="ECO:0000259" key="1">
    <source>
        <dbReference type="Pfam" id="PF13304"/>
    </source>
</evidence>
<comment type="caution">
    <text evidence="2">The sequence shown here is derived from an EMBL/GenBank/DDBJ whole genome shotgun (WGS) entry which is preliminary data.</text>
</comment>
<accession>C5NUQ1</accession>
<dbReference type="SUPFAM" id="SSF52540">
    <property type="entry name" value="P-loop containing nucleoside triphosphate hydrolases"/>
    <property type="match status" value="1"/>
</dbReference>
<dbReference type="InterPro" id="IPR003959">
    <property type="entry name" value="ATPase_AAA_core"/>
</dbReference>
<dbReference type="PANTHER" id="PTHR40396">
    <property type="entry name" value="ATPASE-LIKE PROTEIN"/>
    <property type="match status" value="1"/>
</dbReference>
<reference evidence="2" key="1">
    <citation type="submission" date="2009-01" db="EMBL/GenBank/DDBJ databases">
        <authorList>
            <person name="Fulton L."/>
            <person name="Clifton S."/>
            <person name="Chinwalla A.T."/>
            <person name="Mitreva M."/>
            <person name="Sodergren E."/>
            <person name="Weinstock G."/>
            <person name="Clifton S."/>
            <person name="Dooling D.J."/>
            <person name="Fulton B."/>
            <person name="Minx P."/>
            <person name="Pepin K.H."/>
            <person name="Johnson M."/>
            <person name="Bhonagiri V."/>
            <person name="Nash W.E."/>
            <person name="Mardis E.R."/>
            <person name="Wilson R.K."/>
        </authorList>
    </citation>
    <scope>NUCLEOTIDE SEQUENCE [LARGE SCALE GENOMIC DNA]</scope>
    <source>
        <strain evidence="2">ATCC 10379</strain>
    </source>
</reference>
<organism evidence="2 3">
    <name type="scientific">Gemella haemolysans ATCC 10379</name>
    <dbReference type="NCBI Taxonomy" id="546270"/>
    <lineage>
        <taxon>Bacteria</taxon>
        <taxon>Bacillati</taxon>
        <taxon>Bacillota</taxon>
        <taxon>Bacilli</taxon>
        <taxon>Bacillales</taxon>
        <taxon>Gemellaceae</taxon>
        <taxon>Gemella</taxon>
    </lineage>
</organism>
<dbReference type="Proteomes" id="UP000006004">
    <property type="component" value="Unassembled WGS sequence"/>
</dbReference>
<sequence length="425" mass="49947">MLIDFELKNFLSFKDSTILSMETGGRLTKYSKESTFSKSKVSLLKNINIFGGNGAGKSNLMTALNVLSKMILEPTKNIEQPLPYMPFRLDEDSINEPTKFTIRFIKQEKIYVYHIEYNFTDIILEELYIGKTIDKEKLYFRRTKENKREILPQKLKKIRESVRKNKLLLFDGHDQNDSECVNVYKWFHNNLIFESFRRKEQFRILLNDLNKKNLFLNLLNLSDFNIIDIEIIEKNKTLSDEFKSIVSMMAEEDVIQFSKKFATTLEIYSIYKQYNSKGEVVGKSKIPYEMESSGTKRFMAILLMMLQNHNNDKVIVMDEFDNSLHFSLTKALLQIINSPNNFNQFIFTTHNLNILDLDLRVDQIYLTEKDFLGITELYSLFDFNGINGVARSDIKFIKRYLNGLFGALPNIDFEKIQELYGEVKW</sequence>
<dbReference type="InterPro" id="IPR027417">
    <property type="entry name" value="P-loop_NTPase"/>
</dbReference>
<dbReference type="GeneID" id="93288328"/>
<dbReference type="eggNOG" id="COG1106">
    <property type="taxonomic scope" value="Bacteria"/>
</dbReference>
<dbReference type="EMBL" id="ACDZ02000005">
    <property type="protein sequence ID" value="EER69055.1"/>
    <property type="molecule type" value="Genomic_DNA"/>
</dbReference>
<dbReference type="GO" id="GO:0005524">
    <property type="term" value="F:ATP binding"/>
    <property type="evidence" value="ECO:0007669"/>
    <property type="project" value="InterPro"/>
</dbReference>